<feature type="coiled-coil region" evidence="1">
    <location>
        <begin position="243"/>
        <end position="270"/>
    </location>
</feature>
<sequence>MTPVYTLILEGKPLELYGRLLSLTVADKSGMEVDELTIDIDDSDGMVELPSKGKKITAIFGYKGMEQNRGEYIVDEISHQGPPDVITIRARSADFRQTLLEERETSYHATTLGDIIGTIAKRHGLIPAVAPDLAGIAIPHIDQTNESDAHLVTRLAQEHDAVGTVKDGRLIFTVRASGKNSGGNELPTAIIERRDGDSHSYNDADRDDRVTGVIAYWHDKKGAKRKKAEVGKDGYRRHLKHTYNSEAEAKKAAEAEMKRIKTRARTLSLNLAFGRAELFAEQPLKVEGFKPQIDEIRWFIKEITHSLGDNGYTVQISCAEMSGR</sequence>
<dbReference type="OrthoDB" id="4070623at2"/>
<evidence type="ECO:0000313" key="2">
    <source>
        <dbReference type="EMBL" id="SUX24534.1"/>
    </source>
</evidence>
<protein>
    <submittedName>
        <fullName evidence="2">Phage protein D</fullName>
    </submittedName>
</protein>
<dbReference type="Proteomes" id="UP000254572">
    <property type="component" value="Unassembled WGS sequence"/>
</dbReference>
<dbReference type="RefSeq" id="WP_115612112.1">
    <property type="nucleotide sequence ID" value="NZ_JBHLZC010000003.1"/>
</dbReference>
<keyword evidence="1" id="KW-0175">Coiled coil</keyword>
<organism evidence="2 3">
    <name type="scientific">Cardiobacterium valvarum</name>
    <dbReference type="NCBI Taxonomy" id="194702"/>
    <lineage>
        <taxon>Bacteria</taxon>
        <taxon>Pseudomonadati</taxon>
        <taxon>Pseudomonadota</taxon>
        <taxon>Gammaproteobacteria</taxon>
        <taxon>Cardiobacteriales</taxon>
        <taxon>Cardiobacteriaceae</taxon>
        <taxon>Cardiobacterium</taxon>
    </lineage>
</organism>
<dbReference type="AlphaFoldDB" id="A0A381EBY3"/>
<accession>A0A381EBY3</accession>
<dbReference type="EMBL" id="UFUW01000001">
    <property type="protein sequence ID" value="SUX24534.1"/>
    <property type="molecule type" value="Genomic_DNA"/>
</dbReference>
<name>A0A381EBY3_9GAMM</name>
<gene>
    <name evidence="2" type="ORF">NCTC13294_01923</name>
</gene>
<reference evidence="2 3" key="1">
    <citation type="submission" date="2018-06" db="EMBL/GenBank/DDBJ databases">
        <authorList>
            <consortium name="Pathogen Informatics"/>
            <person name="Doyle S."/>
        </authorList>
    </citation>
    <scope>NUCLEOTIDE SEQUENCE [LARGE SCALE GENOMIC DNA]</scope>
    <source>
        <strain evidence="2 3">NCTC13294</strain>
    </source>
</reference>
<evidence type="ECO:0000256" key="1">
    <source>
        <dbReference type="SAM" id="Coils"/>
    </source>
</evidence>
<evidence type="ECO:0000313" key="3">
    <source>
        <dbReference type="Proteomes" id="UP000254572"/>
    </source>
</evidence>
<dbReference type="Pfam" id="PF05954">
    <property type="entry name" value="Phage_GPD"/>
    <property type="match status" value="1"/>
</dbReference>
<dbReference type="SUPFAM" id="SSF69279">
    <property type="entry name" value="Phage tail proteins"/>
    <property type="match status" value="1"/>
</dbReference>
<keyword evidence="3" id="KW-1185">Reference proteome</keyword>
<proteinExistence type="predicted"/>